<name>A0A2N5VCH7_9BASI</name>
<proteinExistence type="predicted"/>
<sequence length="161" mass="16731">MHPKTHIHPWKVSEIHTDYASRSGCISELSSPGQCWTQHSPTPLHPAQPNCQLRGNLSLVATGAGGEGAPRLPHGDSVLRAASPGPSIRVALALAVALGGFPSWVTGLAVGARNIARLLPLHPILRDPWLSSTMGIEAGSPAAASPWTPVSSPLRPSGSTE</sequence>
<gene>
    <name evidence="3" type="ORF">PCANC_04830</name>
    <name evidence="2" type="ORF">PCASD_04091</name>
</gene>
<keyword evidence="4" id="KW-1185">Reference proteome</keyword>
<protein>
    <submittedName>
        <fullName evidence="2">Uncharacterized protein</fullName>
    </submittedName>
</protein>
<dbReference type="AlphaFoldDB" id="A0A2N5VCH7"/>
<feature type="region of interest" description="Disordered" evidence="1">
    <location>
        <begin position="140"/>
        <end position="161"/>
    </location>
</feature>
<evidence type="ECO:0000313" key="4">
    <source>
        <dbReference type="Proteomes" id="UP000235388"/>
    </source>
</evidence>
<dbReference type="EMBL" id="PGCI01000029">
    <property type="protein sequence ID" value="PLW47694.1"/>
    <property type="molecule type" value="Genomic_DNA"/>
</dbReference>
<reference evidence="4 5" key="1">
    <citation type="submission" date="2017-11" db="EMBL/GenBank/DDBJ databases">
        <title>De novo assembly and phasing of dikaryotic genomes from two isolates of Puccinia coronata f. sp. avenae, the causal agent of oat crown rust.</title>
        <authorList>
            <person name="Miller M.E."/>
            <person name="Zhang Y."/>
            <person name="Omidvar V."/>
            <person name="Sperschneider J."/>
            <person name="Schwessinger B."/>
            <person name="Raley C."/>
            <person name="Palmer J.M."/>
            <person name="Garnica D."/>
            <person name="Upadhyaya N."/>
            <person name="Rathjen J."/>
            <person name="Taylor J.M."/>
            <person name="Park R.F."/>
            <person name="Dodds P.N."/>
            <person name="Hirsch C.D."/>
            <person name="Kianian S.F."/>
            <person name="Figueroa M."/>
        </authorList>
    </citation>
    <scope>NUCLEOTIDE SEQUENCE [LARGE SCALE GENOMIC DNA]</scope>
    <source>
        <strain evidence="3">12NC29</strain>
        <strain evidence="2">12SD80</strain>
    </source>
</reference>
<evidence type="ECO:0000313" key="2">
    <source>
        <dbReference type="EMBL" id="PLW47694.1"/>
    </source>
</evidence>
<dbReference type="Proteomes" id="UP000235392">
    <property type="component" value="Unassembled WGS sequence"/>
</dbReference>
<evidence type="ECO:0000256" key="1">
    <source>
        <dbReference type="SAM" id="MobiDB-lite"/>
    </source>
</evidence>
<organism evidence="2 5">
    <name type="scientific">Puccinia coronata f. sp. avenae</name>
    <dbReference type="NCBI Taxonomy" id="200324"/>
    <lineage>
        <taxon>Eukaryota</taxon>
        <taxon>Fungi</taxon>
        <taxon>Dikarya</taxon>
        <taxon>Basidiomycota</taxon>
        <taxon>Pucciniomycotina</taxon>
        <taxon>Pucciniomycetes</taxon>
        <taxon>Pucciniales</taxon>
        <taxon>Pucciniaceae</taxon>
        <taxon>Puccinia</taxon>
    </lineage>
</organism>
<evidence type="ECO:0000313" key="5">
    <source>
        <dbReference type="Proteomes" id="UP000235392"/>
    </source>
</evidence>
<dbReference type="EMBL" id="PGCJ01000020">
    <property type="protein sequence ID" value="PLW56510.1"/>
    <property type="molecule type" value="Genomic_DNA"/>
</dbReference>
<accession>A0A2N5VCH7</accession>
<evidence type="ECO:0000313" key="3">
    <source>
        <dbReference type="EMBL" id="PLW56510.1"/>
    </source>
</evidence>
<comment type="caution">
    <text evidence="2">The sequence shown here is derived from an EMBL/GenBank/DDBJ whole genome shotgun (WGS) entry which is preliminary data.</text>
</comment>
<dbReference type="Proteomes" id="UP000235388">
    <property type="component" value="Unassembled WGS sequence"/>
</dbReference>